<gene>
    <name evidence="2" type="ORF">IFR04_005475</name>
</gene>
<evidence type="ECO:0000256" key="1">
    <source>
        <dbReference type="SAM" id="MobiDB-lite"/>
    </source>
</evidence>
<protein>
    <submittedName>
        <fullName evidence="2">Uncharacterized protein</fullName>
    </submittedName>
</protein>
<feature type="region of interest" description="Disordered" evidence="1">
    <location>
        <begin position="58"/>
        <end position="79"/>
    </location>
</feature>
<evidence type="ECO:0000313" key="2">
    <source>
        <dbReference type="EMBL" id="KAG4421416.1"/>
    </source>
</evidence>
<dbReference type="AlphaFoldDB" id="A0A8H7TM28"/>
<name>A0A8H7TM28_9HELO</name>
<feature type="region of interest" description="Disordered" evidence="1">
    <location>
        <begin position="246"/>
        <end position="278"/>
    </location>
</feature>
<dbReference type="Proteomes" id="UP000664132">
    <property type="component" value="Unassembled WGS sequence"/>
</dbReference>
<evidence type="ECO:0000313" key="3">
    <source>
        <dbReference type="Proteomes" id="UP000664132"/>
    </source>
</evidence>
<dbReference type="EMBL" id="JAFJYH010000066">
    <property type="protein sequence ID" value="KAG4421416.1"/>
    <property type="molecule type" value="Genomic_DNA"/>
</dbReference>
<keyword evidence="3" id="KW-1185">Reference proteome</keyword>
<organism evidence="2 3">
    <name type="scientific">Cadophora malorum</name>
    <dbReference type="NCBI Taxonomy" id="108018"/>
    <lineage>
        <taxon>Eukaryota</taxon>
        <taxon>Fungi</taxon>
        <taxon>Dikarya</taxon>
        <taxon>Ascomycota</taxon>
        <taxon>Pezizomycotina</taxon>
        <taxon>Leotiomycetes</taxon>
        <taxon>Helotiales</taxon>
        <taxon>Ploettnerulaceae</taxon>
        <taxon>Cadophora</taxon>
    </lineage>
</organism>
<proteinExistence type="predicted"/>
<feature type="compositionally biased region" description="Polar residues" evidence="1">
    <location>
        <begin position="253"/>
        <end position="268"/>
    </location>
</feature>
<accession>A0A8H7TM28</accession>
<dbReference type="OrthoDB" id="3557851at2759"/>
<sequence length="373" mass="42572">MFGLEATEGSWKQWLLNSILAFETLGRAICLWKNYEKAAKLHAQKHMARIDKIEAEDEAPTTKPINTVDEGGTPHIQPENKAKKLVENCLYDTMLRPICKEYDEIVNHIVRTTEVHGKYDLDLQPSWHGYKKDPFDSTAKTFWRVLKDRMIEDGIMKQSNRVGTYRSLAGVQLDHSDRNSKVYMVFSSDRRHFNLNVLNSWQGEFLDTNIDSTSQKDFIKLYGPDAGSRYDELQAECSPKVKCKIIDDGQPGSVPTNSPPDTTIADQLESQHSDDNSVTGWGAQSSLNEVSYPRQPEMFIPMSDFDFGDVDILGLEIEREQDTEQEVVLDLPDPKTLDVKAIIEKKMKELARKRKIEQAAAHGDQRAFKRPHI</sequence>
<reference evidence="2" key="1">
    <citation type="submission" date="2021-02" db="EMBL/GenBank/DDBJ databases">
        <title>Genome sequence Cadophora malorum strain M34.</title>
        <authorList>
            <person name="Stefanovic E."/>
            <person name="Vu D."/>
            <person name="Scully C."/>
            <person name="Dijksterhuis J."/>
            <person name="Roader J."/>
            <person name="Houbraken J."/>
        </authorList>
    </citation>
    <scope>NUCLEOTIDE SEQUENCE</scope>
    <source>
        <strain evidence="2">M34</strain>
    </source>
</reference>
<comment type="caution">
    <text evidence="2">The sequence shown here is derived from an EMBL/GenBank/DDBJ whole genome shotgun (WGS) entry which is preliminary data.</text>
</comment>